<dbReference type="Proteomes" id="UP000441080">
    <property type="component" value="Unassembled WGS sequence"/>
</dbReference>
<proteinExistence type="predicted"/>
<protein>
    <recommendedName>
        <fullName evidence="3">Cytochrome c domain-containing protein</fullName>
    </recommendedName>
</protein>
<reference evidence="1 2" key="1">
    <citation type="submission" date="2019-02" db="EMBL/GenBank/DDBJ databases">
        <title>Draft genome sequence of Arthrospira platensis NIES-3807.</title>
        <authorList>
            <person name="Yamaguchi H."/>
            <person name="Suzuki S."/>
            <person name="Kawachi M."/>
        </authorList>
    </citation>
    <scope>NUCLEOTIDE SEQUENCE [LARGE SCALE GENOMIC DNA]</scope>
    <source>
        <strain evidence="1 2">NIES-3807</strain>
    </source>
</reference>
<sequence>MQRILRIFLAYIFSLSLLFYSLPARAELPTNIEKDNTLSSLIVPKIPVDIPIGLEAEQELLVKNFPALQRLFDLFSWQAFIALNWPLDAQKNPLPKLTDLGTPRWLTFHESLQVFRPDGSAPVETTPIMCKNNKENRRELYVTSSVFSNKVDKDIADEVNQAFTSPLYDQNGQEVRYEIFLNDQEFQYIVENKLYNLDGQIAFSQNHQPVNFPSGDFATDKSGVMEVKLAWKELDPKRDIPSRFYTQTLLLPDLDKNGEPILDGNGKFKNCQKQLMGLVGMHISTKTKSSPQWIWATFEHVDNLNANDLEKVDGKSLYALFHDFSPAGQTLPVNVPPIPRNPNTGKPDPNGVLKTQVSRPIPIPKAKQALNQSMQLLLATEESPLQYYQLIDTQWPTAPYPNNSGYAAIAGGPSPDNLPDAITRKSTGSPAPVYLTNSIMETYLQTGNQEAHFQENGFPFNGTPVFGTESCMACHFSAGIATGYVEKVINSATVQKVPIFGGDLTADFSWLPQLKANWAK</sequence>
<evidence type="ECO:0008006" key="3">
    <source>
        <dbReference type="Google" id="ProtNLM"/>
    </source>
</evidence>
<gene>
    <name evidence="1" type="ORF">NIES3807_22240</name>
</gene>
<name>A0AAD3AZY4_MICAE</name>
<comment type="caution">
    <text evidence="1">The sequence shown here is derived from an EMBL/GenBank/DDBJ whole genome shotgun (WGS) entry which is preliminary data.</text>
</comment>
<organism evidence="1 2">
    <name type="scientific">Microcystis aeruginosa NIES-3807</name>
    <dbReference type="NCBI Taxonomy" id="2517785"/>
    <lineage>
        <taxon>Bacteria</taxon>
        <taxon>Bacillati</taxon>
        <taxon>Cyanobacteriota</taxon>
        <taxon>Cyanophyceae</taxon>
        <taxon>Oscillatoriophycideae</taxon>
        <taxon>Chroococcales</taxon>
        <taxon>Microcystaceae</taxon>
        <taxon>Microcystis</taxon>
    </lineage>
</organism>
<dbReference type="EMBL" id="BJCK01000032">
    <property type="protein sequence ID" value="GCL59054.1"/>
    <property type="molecule type" value="Genomic_DNA"/>
</dbReference>
<dbReference type="AlphaFoldDB" id="A0AAD3AZY4"/>
<dbReference type="RefSeq" id="WP_159254261.1">
    <property type="nucleotide sequence ID" value="NZ_BJCK01000032.1"/>
</dbReference>
<evidence type="ECO:0000313" key="1">
    <source>
        <dbReference type="EMBL" id="GCL59054.1"/>
    </source>
</evidence>
<evidence type="ECO:0000313" key="2">
    <source>
        <dbReference type="Proteomes" id="UP000441080"/>
    </source>
</evidence>
<accession>A0AAD3AZY4</accession>